<evidence type="ECO:0000313" key="2">
    <source>
        <dbReference type="Proteomes" id="UP000006729"/>
    </source>
</evidence>
<gene>
    <name evidence="1" type="ORF">POPTR_004G195900v4</name>
</gene>
<reference evidence="1 2" key="1">
    <citation type="journal article" date="2006" name="Science">
        <title>The genome of black cottonwood, Populus trichocarpa (Torr. &amp; Gray).</title>
        <authorList>
            <person name="Tuskan G.A."/>
            <person name="Difazio S."/>
            <person name="Jansson S."/>
            <person name="Bohlmann J."/>
            <person name="Grigoriev I."/>
            <person name="Hellsten U."/>
            <person name="Putnam N."/>
            <person name="Ralph S."/>
            <person name="Rombauts S."/>
            <person name="Salamov A."/>
            <person name="Schein J."/>
            <person name="Sterck L."/>
            <person name="Aerts A."/>
            <person name="Bhalerao R.R."/>
            <person name="Bhalerao R.P."/>
            <person name="Blaudez D."/>
            <person name="Boerjan W."/>
            <person name="Brun A."/>
            <person name="Brunner A."/>
            <person name="Busov V."/>
            <person name="Campbell M."/>
            <person name="Carlson J."/>
            <person name="Chalot M."/>
            <person name="Chapman J."/>
            <person name="Chen G.L."/>
            <person name="Cooper D."/>
            <person name="Coutinho P.M."/>
            <person name="Couturier J."/>
            <person name="Covert S."/>
            <person name="Cronk Q."/>
            <person name="Cunningham R."/>
            <person name="Davis J."/>
            <person name="Degroeve S."/>
            <person name="Dejardin A."/>
            <person name="Depamphilis C."/>
            <person name="Detter J."/>
            <person name="Dirks B."/>
            <person name="Dubchak I."/>
            <person name="Duplessis S."/>
            <person name="Ehlting J."/>
            <person name="Ellis B."/>
            <person name="Gendler K."/>
            <person name="Goodstein D."/>
            <person name="Gribskov M."/>
            <person name="Grimwood J."/>
            <person name="Groover A."/>
            <person name="Gunter L."/>
            <person name="Hamberger B."/>
            <person name="Heinze B."/>
            <person name="Helariutta Y."/>
            <person name="Henrissat B."/>
            <person name="Holligan D."/>
            <person name="Holt R."/>
            <person name="Huang W."/>
            <person name="Islam-Faridi N."/>
            <person name="Jones S."/>
            <person name="Jones-Rhoades M."/>
            <person name="Jorgensen R."/>
            <person name="Joshi C."/>
            <person name="Kangasjarvi J."/>
            <person name="Karlsson J."/>
            <person name="Kelleher C."/>
            <person name="Kirkpatrick R."/>
            <person name="Kirst M."/>
            <person name="Kohler A."/>
            <person name="Kalluri U."/>
            <person name="Larimer F."/>
            <person name="Leebens-Mack J."/>
            <person name="Leple J.C."/>
            <person name="Locascio P."/>
            <person name="Lou Y."/>
            <person name="Lucas S."/>
            <person name="Martin F."/>
            <person name="Montanini B."/>
            <person name="Napoli C."/>
            <person name="Nelson D.R."/>
            <person name="Nelson C."/>
            <person name="Nieminen K."/>
            <person name="Nilsson O."/>
            <person name="Pereda V."/>
            <person name="Peter G."/>
            <person name="Philippe R."/>
            <person name="Pilate G."/>
            <person name="Poliakov A."/>
            <person name="Razumovskaya J."/>
            <person name="Richardson P."/>
            <person name="Rinaldi C."/>
            <person name="Ritland K."/>
            <person name="Rouze P."/>
            <person name="Ryaboy D."/>
            <person name="Schmutz J."/>
            <person name="Schrader J."/>
            <person name="Segerman B."/>
            <person name="Shin H."/>
            <person name="Siddiqui A."/>
            <person name="Sterky F."/>
            <person name="Terry A."/>
            <person name="Tsai C.J."/>
            <person name="Uberbacher E."/>
            <person name="Unneberg P."/>
            <person name="Vahala J."/>
            <person name="Wall K."/>
            <person name="Wessler S."/>
            <person name="Yang G."/>
            <person name="Yin T."/>
            <person name="Douglas C."/>
            <person name="Marra M."/>
            <person name="Sandberg G."/>
            <person name="Van de Peer Y."/>
            <person name="Rokhsar D."/>
        </authorList>
    </citation>
    <scope>NUCLEOTIDE SEQUENCE [LARGE SCALE GENOMIC DNA]</scope>
    <source>
        <strain evidence="2">cv. Nisqually</strain>
    </source>
</reference>
<protein>
    <submittedName>
        <fullName evidence="1">Uncharacterized protein</fullName>
    </submittedName>
</protein>
<dbReference type="EMBL" id="CM009293">
    <property type="protein sequence ID" value="KAI9396858.1"/>
    <property type="molecule type" value="Genomic_DNA"/>
</dbReference>
<name>A0ACC0T5M9_POPTR</name>
<sequence>MSEDSSSSEETNYSPTTSISQDTFTTETTTITAFNVPPETFPSSSSTHLAIQSLSSILTTLPPPLLSSQDQDPAFSLLHDPDISSQVSSLLRLPDSGAGDNSLCRWFYDTFQSSEPQLQLVVLRFLPIIAGLYLSRVALKKPLAGFEAVLLALYAHETTSRAGHPAKDNKAAELNLAVISPSLEPHGTVRSTKRARIVGVALELYYSKISLMPVGSKIEFFEFFKVWSGQDDDAGRDCETRDDQENVGKESVTKEGRIPLPCEILQPVLRILGHCLLGPKKDKELIGAACAACRSLYSRSLHDINPQAILATRSLLRLSEKTWDPKNNVDHTEIPMNNVIAL</sequence>
<evidence type="ECO:0000313" key="1">
    <source>
        <dbReference type="EMBL" id="KAI9396858.1"/>
    </source>
</evidence>
<dbReference type="Proteomes" id="UP000006729">
    <property type="component" value="Chromosome 4"/>
</dbReference>
<organism evidence="1 2">
    <name type="scientific">Populus trichocarpa</name>
    <name type="common">Western balsam poplar</name>
    <name type="synonym">Populus balsamifera subsp. trichocarpa</name>
    <dbReference type="NCBI Taxonomy" id="3694"/>
    <lineage>
        <taxon>Eukaryota</taxon>
        <taxon>Viridiplantae</taxon>
        <taxon>Streptophyta</taxon>
        <taxon>Embryophyta</taxon>
        <taxon>Tracheophyta</taxon>
        <taxon>Spermatophyta</taxon>
        <taxon>Magnoliopsida</taxon>
        <taxon>eudicotyledons</taxon>
        <taxon>Gunneridae</taxon>
        <taxon>Pentapetalae</taxon>
        <taxon>rosids</taxon>
        <taxon>fabids</taxon>
        <taxon>Malpighiales</taxon>
        <taxon>Salicaceae</taxon>
        <taxon>Saliceae</taxon>
        <taxon>Populus</taxon>
    </lineage>
</organism>
<accession>A0ACC0T5M9</accession>
<keyword evidence="2" id="KW-1185">Reference proteome</keyword>
<proteinExistence type="predicted"/>
<comment type="caution">
    <text evidence="1">The sequence shown here is derived from an EMBL/GenBank/DDBJ whole genome shotgun (WGS) entry which is preliminary data.</text>
</comment>